<dbReference type="PANTHER" id="PTHR10151:SF120">
    <property type="entry name" value="BIS(5'-ADENOSYL)-TRIPHOSPHATASE"/>
    <property type="match status" value="1"/>
</dbReference>
<reference evidence="6 7" key="1">
    <citation type="journal article" date="2014" name="Genome Announc.">
        <title>Draft Genome Sequence of the Carrageenan-Degrading Bacterium Cellulophaga sp. Strain KL-A, Isolated from Decaying Marine Algae.</title>
        <authorList>
            <person name="Shan D."/>
            <person name="Ying J."/>
            <person name="Li X."/>
            <person name="Gao Z."/>
            <person name="Wei G."/>
            <person name="Shao Z."/>
        </authorList>
    </citation>
    <scope>NUCLEOTIDE SEQUENCE [LARGE SCALE GENOMIC DNA]</scope>
    <source>
        <strain evidence="6 7">KL-A</strain>
    </source>
</reference>
<dbReference type="CDD" id="cd16016">
    <property type="entry name" value="AP-SPAP"/>
    <property type="match status" value="1"/>
</dbReference>
<dbReference type="RefSeq" id="WP_034642895.1">
    <property type="nucleotide sequence ID" value="NZ_ARZX01000001.1"/>
</dbReference>
<dbReference type="Gene3D" id="3.30.1360.150">
    <property type="match status" value="1"/>
</dbReference>
<dbReference type="Gene3D" id="3.40.720.10">
    <property type="entry name" value="Alkaline Phosphatase, subunit A"/>
    <property type="match status" value="1"/>
</dbReference>
<accession>A0ABN0RT39</accession>
<feature type="chain" id="PRO_5045434911" evidence="5">
    <location>
        <begin position="24"/>
        <end position="564"/>
    </location>
</feature>
<keyword evidence="7" id="KW-1185">Reference proteome</keyword>
<comment type="caution">
    <text evidence="6">The sequence shown here is derived from an EMBL/GenBank/DDBJ whole genome shotgun (WGS) entry which is preliminary data.</text>
</comment>
<dbReference type="SUPFAM" id="SSF53649">
    <property type="entry name" value="Alkaline phosphatase-like"/>
    <property type="match status" value="1"/>
</dbReference>
<evidence type="ECO:0000256" key="1">
    <source>
        <dbReference type="ARBA" id="ARBA00022553"/>
    </source>
</evidence>
<evidence type="ECO:0000256" key="3">
    <source>
        <dbReference type="ARBA" id="ARBA00022729"/>
    </source>
</evidence>
<dbReference type="InterPro" id="IPR026263">
    <property type="entry name" value="Alkaline_phosphatase_prok"/>
</dbReference>
<evidence type="ECO:0000313" key="7">
    <source>
        <dbReference type="Proteomes" id="UP000019275"/>
    </source>
</evidence>
<evidence type="ECO:0000256" key="4">
    <source>
        <dbReference type="PIRNR" id="PIRNR031924"/>
    </source>
</evidence>
<evidence type="ECO:0000256" key="2">
    <source>
        <dbReference type="ARBA" id="ARBA00022723"/>
    </source>
</evidence>
<evidence type="ECO:0000313" key="6">
    <source>
        <dbReference type="EMBL" id="EWH15050.1"/>
    </source>
</evidence>
<keyword evidence="3 5" id="KW-0732">Signal</keyword>
<dbReference type="EMBL" id="ARZX01000001">
    <property type="protein sequence ID" value="EWH15050.1"/>
    <property type="molecule type" value="Genomic_DNA"/>
</dbReference>
<dbReference type="Pfam" id="PF01663">
    <property type="entry name" value="Phosphodiest"/>
    <property type="match status" value="1"/>
</dbReference>
<dbReference type="PIRSF" id="PIRSF031924">
    <property type="entry name" value="Pi-irrepressible_AP"/>
    <property type="match status" value="1"/>
</dbReference>
<organism evidence="6 7">
    <name type="scientific">Cellulophaga geojensis KL-A</name>
    <dbReference type="NCBI Taxonomy" id="1328323"/>
    <lineage>
        <taxon>Bacteria</taxon>
        <taxon>Pseudomonadati</taxon>
        <taxon>Bacteroidota</taxon>
        <taxon>Flavobacteriia</taxon>
        <taxon>Flavobacteriales</taxon>
        <taxon>Flavobacteriaceae</taxon>
        <taxon>Cellulophaga</taxon>
    </lineage>
</organism>
<dbReference type="InterPro" id="IPR017850">
    <property type="entry name" value="Alkaline_phosphatase_core_sf"/>
</dbReference>
<protein>
    <submittedName>
        <fullName evidence="6">Type I phosphodiesterase/nucleotide pyrophosphatase</fullName>
    </submittedName>
</protein>
<evidence type="ECO:0000256" key="5">
    <source>
        <dbReference type="SAM" id="SignalP"/>
    </source>
</evidence>
<gene>
    <name evidence="6" type="ORF">KLA_00785</name>
</gene>
<keyword evidence="2 4" id="KW-0479">Metal-binding</keyword>
<name>A0ABN0RT39_9FLAO</name>
<keyword evidence="1" id="KW-0597">Phosphoprotein</keyword>
<feature type="signal peptide" evidence="5">
    <location>
        <begin position="1"/>
        <end position="23"/>
    </location>
</feature>
<dbReference type="PANTHER" id="PTHR10151">
    <property type="entry name" value="ECTONUCLEOTIDE PYROPHOSPHATASE/PHOSPHODIESTERASE"/>
    <property type="match status" value="1"/>
</dbReference>
<dbReference type="NCBIfam" id="NF042991">
    <property type="entry name" value="alk_phos_PafA"/>
    <property type="match status" value="1"/>
</dbReference>
<sequence length="564" mass="62542">MKRSLFVALLAVCFFTNTDNVNAQKKSKRKNKNTVEELASVSVKSNPKLVVGIVVDQMRYDYLTRFYNQYGEGGFKRMVNEGFNAKNHHFNYAPTSTGPGHTSVYTGTTPSMHGVIGNNWYDKNLGVNVYCAGDSNYNSVGTDGSEGKMSPHRMLTTTVTDQLRLHTQKKGKVIAVAIKDRGAVLPGGHAANAAYWFVGKDEANFITSSYYMNSLPAWVNNFNASDAAEKYKKPWTTLKDISTYQESGSDENNYEGKFKGETTTSFPHNLPALWDKNRGFDIIKATPYGNSLTADFAIAALKGEHLGKDNITDFLAISFSSTDYVGHQFGVNSKEIEDTYIRLDQDLERLFNELDAEVGKGEYTVFLSADHAAIQVPTYLKDSKIPGGYVNYKDMSTKLNEWAKFKFGSEDLIKNISNNQIFLDHKVIANLDLDLQTVQEAFAQELLTFSDVDMAYTAYQMWQNEYTRGIPYILQNGYNQKRSGDVIVVLKPGYISYSRTGSTHGSPRVYDTHAPLLFFGKGIKQGSTVAPTEIPDIAPTISALLGIASPNGTTGKPIEAVLEN</sequence>
<proteinExistence type="predicted"/>
<dbReference type="InterPro" id="IPR002591">
    <property type="entry name" value="Phosphodiest/P_Trfase"/>
</dbReference>
<dbReference type="Proteomes" id="UP000019275">
    <property type="component" value="Unassembled WGS sequence"/>
</dbReference>